<feature type="signal peptide" evidence="2">
    <location>
        <begin position="1"/>
        <end position="25"/>
    </location>
</feature>
<evidence type="ECO:0000256" key="1">
    <source>
        <dbReference type="ARBA" id="ARBA00010646"/>
    </source>
</evidence>
<dbReference type="GO" id="GO:0003796">
    <property type="term" value="F:lysozyme activity"/>
    <property type="evidence" value="ECO:0007669"/>
    <property type="project" value="InterPro"/>
</dbReference>
<evidence type="ECO:0000313" key="4">
    <source>
        <dbReference type="Proteomes" id="UP000509367"/>
    </source>
</evidence>
<keyword evidence="4" id="KW-1185">Reference proteome</keyword>
<gene>
    <name evidence="3" type="ORF">HTY61_10820</name>
</gene>
<keyword evidence="2" id="KW-0732">Signal</keyword>
<dbReference type="SUPFAM" id="SSF51445">
    <property type="entry name" value="(Trans)glycosidases"/>
    <property type="match status" value="1"/>
</dbReference>
<proteinExistence type="inferred from homology"/>
<sequence>MGIRTWLAATAVMAAQAILPTGAGATEFFRPWADPKRAIVLDGYEHNIIDLHRIATDKRVTAFIHKASDGMPPPYRCEGDETERKACRVAWQRYAISRELYRTRRALAKQLGLEWGAYHLARAGDPLEQARHFLDFADPQPDELIALDLEGLDEEKWMSLADAERFAIFIHNETGRYPVLYANEIVSRRIAEMRGEYRVLSRLPLWYARYKPAIRGAFPKGNWDSYHIWQFAYHGNCPGKRCPYRVEGTEPDIDVNIVDMTPEQLRAAWPFGELVEDKAPMVIPIPVARPDIPEIERAPDPLYPGRLVAGLAKTVSDWWGTAAESYRRHAAPDRHFPGPDGIDLVTTAAFGGGKPPDPQIGLR</sequence>
<dbReference type="EMBL" id="CP054836">
    <property type="protein sequence ID" value="QKV18907.1"/>
    <property type="molecule type" value="Genomic_DNA"/>
</dbReference>
<organism evidence="3 4">
    <name type="scientific">Oricola thermophila</name>
    <dbReference type="NCBI Taxonomy" id="2742145"/>
    <lineage>
        <taxon>Bacteria</taxon>
        <taxon>Pseudomonadati</taxon>
        <taxon>Pseudomonadota</taxon>
        <taxon>Alphaproteobacteria</taxon>
        <taxon>Hyphomicrobiales</taxon>
        <taxon>Ahrensiaceae</taxon>
        <taxon>Oricola</taxon>
    </lineage>
</organism>
<dbReference type="CDD" id="cd00599">
    <property type="entry name" value="GH25_muramidase"/>
    <property type="match status" value="1"/>
</dbReference>
<dbReference type="Pfam" id="PF01183">
    <property type="entry name" value="Glyco_hydro_25"/>
    <property type="match status" value="1"/>
</dbReference>
<evidence type="ECO:0000256" key="2">
    <source>
        <dbReference type="SAM" id="SignalP"/>
    </source>
</evidence>
<dbReference type="Gene3D" id="3.20.20.80">
    <property type="entry name" value="Glycosidases"/>
    <property type="match status" value="1"/>
</dbReference>
<dbReference type="InterPro" id="IPR017853">
    <property type="entry name" value="GH"/>
</dbReference>
<evidence type="ECO:0000313" key="3">
    <source>
        <dbReference type="EMBL" id="QKV18907.1"/>
    </source>
</evidence>
<comment type="similarity">
    <text evidence="1">Belongs to the glycosyl hydrolase 25 family.</text>
</comment>
<protein>
    <recommendedName>
        <fullName evidence="5">Glycoside hydrolase family 25 protein</fullName>
    </recommendedName>
</protein>
<dbReference type="InterPro" id="IPR002053">
    <property type="entry name" value="Glyco_hydro_25"/>
</dbReference>
<dbReference type="KEGG" id="orm:HTY61_10820"/>
<dbReference type="GO" id="GO:0009253">
    <property type="term" value="P:peptidoglycan catabolic process"/>
    <property type="evidence" value="ECO:0007669"/>
    <property type="project" value="InterPro"/>
</dbReference>
<reference evidence="3 4" key="1">
    <citation type="submission" date="2020-06" db="EMBL/GenBank/DDBJ databases">
        <title>Oricola thermophila sp. nov. isolated from a tidal sediments.</title>
        <authorList>
            <person name="Kwon K.K."/>
            <person name="Yang S.-H."/>
            <person name="Park M.-J."/>
        </authorList>
    </citation>
    <scope>NUCLEOTIDE SEQUENCE [LARGE SCALE GENOMIC DNA]</scope>
    <source>
        <strain evidence="3 4">MEBiC13590</strain>
    </source>
</reference>
<accession>A0A6N1VJ03</accession>
<dbReference type="AlphaFoldDB" id="A0A6N1VJ03"/>
<dbReference type="GO" id="GO:0016998">
    <property type="term" value="P:cell wall macromolecule catabolic process"/>
    <property type="evidence" value="ECO:0007669"/>
    <property type="project" value="InterPro"/>
</dbReference>
<feature type="chain" id="PRO_5026768841" description="Glycoside hydrolase family 25 protein" evidence="2">
    <location>
        <begin position="26"/>
        <end position="363"/>
    </location>
</feature>
<dbReference type="PROSITE" id="PS51904">
    <property type="entry name" value="GLYCOSYL_HYDROL_F25_2"/>
    <property type="match status" value="1"/>
</dbReference>
<dbReference type="Proteomes" id="UP000509367">
    <property type="component" value="Chromosome"/>
</dbReference>
<name>A0A6N1VJ03_9HYPH</name>
<evidence type="ECO:0008006" key="5">
    <source>
        <dbReference type="Google" id="ProtNLM"/>
    </source>
</evidence>